<evidence type="ECO:0000313" key="3">
    <source>
        <dbReference type="EMBL" id="QIP43935.1"/>
    </source>
</evidence>
<feature type="region of interest" description="Disordered" evidence="1">
    <location>
        <begin position="149"/>
        <end position="190"/>
    </location>
</feature>
<gene>
    <name evidence="3" type="ORF">G9444_6692</name>
</gene>
<feature type="transmembrane region" description="Helical" evidence="2">
    <location>
        <begin position="61"/>
        <end position="82"/>
    </location>
</feature>
<dbReference type="RefSeq" id="WP_166503051.1">
    <property type="nucleotide sequence ID" value="NZ_CP050125.1"/>
</dbReference>
<proteinExistence type="predicted"/>
<geneLocation type="plasmid" evidence="3 4">
    <name>plas1</name>
</geneLocation>
<keyword evidence="2" id="KW-0812">Transmembrane</keyword>
<dbReference type="EMBL" id="CP050125">
    <property type="protein sequence ID" value="QIP43935.1"/>
    <property type="molecule type" value="Genomic_DNA"/>
</dbReference>
<protein>
    <submittedName>
        <fullName evidence="3">Uncharacterized protein</fullName>
    </submittedName>
</protein>
<evidence type="ECO:0000256" key="2">
    <source>
        <dbReference type="SAM" id="Phobius"/>
    </source>
</evidence>
<keyword evidence="2" id="KW-1133">Transmembrane helix</keyword>
<sequence>MNDDNNVEVIKDFTTARKIPQLIGRTPDGKKLPFGPYTVPQAVSGAAVGAILWLLHPLWLGVNITWNVGFFVACCGGTLFVVGKLRLAGRSPASVAQGVKKAVFAPPEAKLKINGKRVNIRAPHLVHAGGYITADPRIEDQLVAAVEPESPSESVPVAHNAVGTRSRPHEHELPALSPNDPAPRPGRSSVKELLALANAGNPE</sequence>
<organism evidence="3 4">
    <name type="scientific">Rhodococcus erythropolis</name>
    <name type="common">Arthrobacter picolinophilus</name>
    <dbReference type="NCBI Taxonomy" id="1833"/>
    <lineage>
        <taxon>Bacteria</taxon>
        <taxon>Bacillati</taxon>
        <taxon>Actinomycetota</taxon>
        <taxon>Actinomycetes</taxon>
        <taxon>Mycobacteriales</taxon>
        <taxon>Nocardiaceae</taxon>
        <taxon>Rhodococcus</taxon>
        <taxon>Rhodococcus erythropolis group</taxon>
    </lineage>
</organism>
<feature type="compositionally biased region" description="Low complexity" evidence="1">
    <location>
        <begin position="149"/>
        <end position="158"/>
    </location>
</feature>
<name>A0A6G9D3S3_RHOER</name>
<keyword evidence="2" id="KW-0472">Membrane</keyword>
<feature type="transmembrane region" description="Helical" evidence="2">
    <location>
        <begin position="34"/>
        <end position="55"/>
    </location>
</feature>
<dbReference type="AlphaFoldDB" id="A0A6G9D3S3"/>
<keyword evidence="3" id="KW-0614">Plasmid</keyword>
<reference evidence="3 4" key="1">
    <citation type="submission" date="2020-03" db="EMBL/GenBank/DDBJ databases">
        <title>Screen low temperature-resistant strains for efficient degradation of petroleum hydrocarbons under the low temperature.</title>
        <authorList>
            <person name="Wang Y."/>
            <person name="Chen J."/>
        </authorList>
    </citation>
    <scope>NUCLEOTIDE SEQUENCE [LARGE SCALE GENOMIC DNA]</scope>
    <source>
        <strain evidence="3 4">KB1</strain>
        <plasmid evidence="3 4">plas1</plasmid>
    </source>
</reference>
<accession>A0A6G9D3S3</accession>
<evidence type="ECO:0000256" key="1">
    <source>
        <dbReference type="SAM" id="MobiDB-lite"/>
    </source>
</evidence>
<dbReference type="Proteomes" id="UP000502345">
    <property type="component" value="Plasmid plas1"/>
</dbReference>
<evidence type="ECO:0000313" key="4">
    <source>
        <dbReference type="Proteomes" id="UP000502345"/>
    </source>
</evidence>